<dbReference type="AlphaFoldDB" id="A0A174TUY7"/>
<dbReference type="RefSeq" id="WP_057572989.1">
    <property type="nucleotide sequence ID" value="NZ_CZAB01000091.1"/>
</dbReference>
<proteinExistence type="predicted"/>
<evidence type="ECO:0000313" key="1">
    <source>
        <dbReference type="EMBL" id="CUQ12231.1"/>
    </source>
</evidence>
<name>A0A174TUY7_9FIRM</name>
<protein>
    <submittedName>
        <fullName evidence="1">Uncharacterized protein</fullName>
    </submittedName>
</protein>
<gene>
    <name evidence="1" type="ORF">ERS852480_04911</name>
</gene>
<dbReference type="Proteomes" id="UP000095512">
    <property type="component" value="Unassembled WGS sequence"/>
</dbReference>
<sequence>MNKESLTLEELQELAGKPVYCPEIEAYGIVKCETIGIWAGVPFLVGAWHNDGVAVNYEYNITERKLNCYRVSEY</sequence>
<dbReference type="EMBL" id="CZAB01000091">
    <property type="protein sequence ID" value="CUQ12231.1"/>
    <property type="molecule type" value="Genomic_DNA"/>
</dbReference>
<accession>A0A174TUY7</accession>
<evidence type="ECO:0000313" key="2">
    <source>
        <dbReference type="Proteomes" id="UP000095512"/>
    </source>
</evidence>
<reference evidence="1 2" key="1">
    <citation type="submission" date="2015-09" db="EMBL/GenBank/DDBJ databases">
        <authorList>
            <consortium name="Pathogen Informatics"/>
        </authorList>
    </citation>
    <scope>NUCLEOTIDE SEQUENCE [LARGE SCALE GENOMIC DNA]</scope>
    <source>
        <strain evidence="1 2">2789STDY5834865</strain>
    </source>
</reference>
<organism evidence="1 2">
    <name type="scientific">Enterocloster clostridioformis</name>
    <dbReference type="NCBI Taxonomy" id="1531"/>
    <lineage>
        <taxon>Bacteria</taxon>
        <taxon>Bacillati</taxon>
        <taxon>Bacillota</taxon>
        <taxon>Clostridia</taxon>
        <taxon>Lachnospirales</taxon>
        <taxon>Lachnospiraceae</taxon>
        <taxon>Enterocloster</taxon>
    </lineage>
</organism>